<comment type="similarity">
    <text evidence="1">Belongs to the DegT/DnrJ/EryC1 family.</text>
</comment>
<comment type="caution">
    <text evidence="2">The sequence shown here is derived from an EMBL/GenBank/DDBJ whole genome shotgun (WGS) entry which is preliminary data.</text>
</comment>
<accession>A0ABP3W138</accession>
<dbReference type="InterPro" id="IPR015424">
    <property type="entry name" value="PyrdxlP-dep_Trfase"/>
</dbReference>
<evidence type="ECO:0000313" key="3">
    <source>
        <dbReference type="Proteomes" id="UP001501047"/>
    </source>
</evidence>
<dbReference type="InterPro" id="IPR000653">
    <property type="entry name" value="DegT/StrS_aminotransferase"/>
</dbReference>
<dbReference type="SUPFAM" id="SSF53383">
    <property type="entry name" value="PLP-dependent transferases"/>
    <property type="match status" value="1"/>
</dbReference>
<dbReference type="EMBL" id="BAAACI010000006">
    <property type="protein sequence ID" value="GAA0772401.1"/>
    <property type="molecule type" value="Genomic_DNA"/>
</dbReference>
<organism evidence="2 3">
    <name type="scientific">Clostridium subterminale</name>
    <dbReference type="NCBI Taxonomy" id="1550"/>
    <lineage>
        <taxon>Bacteria</taxon>
        <taxon>Bacillati</taxon>
        <taxon>Bacillota</taxon>
        <taxon>Clostridia</taxon>
        <taxon>Eubacteriales</taxon>
        <taxon>Clostridiaceae</taxon>
        <taxon>Clostridium</taxon>
    </lineage>
</organism>
<proteinExistence type="inferred from homology"/>
<name>A0ABP3W138_CLOSU</name>
<dbReference type="Gene3D" id="3.40.640.10">
    <property type="entry name" value="Type I PLP-dependent aspartate aminotransferase-like (Major domain)"/>
    <property type="match status" value="1"/>
</dbReference>
<dbReference type="Pfam" id="PF01041">
    <property type="entry name" value="DegT_DnrJ_EryC1"/>
    <property type="match status" value="1"/>
</dbReference>
<dbReference type="Proteomes" id="UP001501047">
    <property type="component" value="Unassembled WGS sequence"/>
</dbReference>
<gene>
    <name evidence="2" type="ORF">GCM10008908_18580</name>
</gene>
<keyword evidence="3" id="KW-1185">Reference proteome</keyword>
<protein>
    <submittedName>
        <fullName evidence="2">DegT/DnrJ/EryC1/StrS family aminotransferase</fullName>
    </submittedName>
</protein>
<dbReference type="InterPro" id="IPR015422">
    <property type="entry name" value="PyrdxlP-dep_Trfase_small"/>
</dbReference>
<dbReference type="InterPro" id="IPR015421">
    <property type="entry name" value="PyrdxlP-dep_Trfase_major"/>
</dbReference>
<keyword evidence="2" id="KW-0032">Aminotransferase</keyword>
<sequence>MNRLAINGGNSVIGKLGAMKNKYGSEELNAVQKVLERGALSSFRGGTEVREFQDLFSKYVSVENSIATTSGTTALHTSLAALNLPIGSEVAVPALTFVSTASVVLQEGLKPVFIDVDEFYCMDPVDLEKKISQKTKAVIPVHLYGHPANMVEIVRIARENNLYIIEDACQAHGATINDKKVGGIGDIGCFSFFETKNMSCGEGGMITIRNSDLFDSVCLVHEHGSPRSSSTWYSYERLGYNYNMTELQGAIGKVQLKKLDGNNEIRRKNAEYYINNLSKLNLVLPKEAENVKSVYHNFPVLLPEEFSKDRDFFVEALKAEGVPVDIAYPKPLYDTVLFKKLGYNDYLPVTENVTSRLFTLFTDNSMDINLINDISTAIEKVYGYLKNRK</sequence>
<keyword evidence="1" id="KW-0663">Pyridoxal phosphate</keyword>
<dbReference type="PANTHER" id="PTHR30244:SF34">
    <property type="entry name" value="DTDP-4-AMINO-4,6-DIDEOXYGALACTOSE TRANSAMINASE"/>
    <property type="match status" value="1"/>
</dbReference>
<dbReference type="RefSeq" id="WP_343825776.1">
    <property type="nucleotide sequence ID" value="NZ_BAAACI010000006.1"/>
</dbReference>
<dbReference type="PIRSF" id="PIRSF000390">
    <property type="entry name" value="PLP_StrS"/>
    <property type="match status" value="1"/>
</dbReference>
<dbReference type="Gene3D" id="3.90.1150.10">
    <property type="entry name" value="Aspartate Aminotransferase, domain 1"/>
    <property type="match status" value="1"/>
</dbReference>
<reference evidence="3" key="1">
    <citation type="journal article" date="2019" name="Int. J. Syst. Evol. Microbiol.">
        <title>The Global Catalogue of Microorganisms (GCM) 10K type strain sequencing project: providing services to taxonomists for standard genome sequencing and annotation.</title>
        <authorList>
            <consortium name="The Broad Institute Genomics Platform"/>
            <consortium name="The Broad Institute Genome Sequencing Center for Infectious Disease"/>
            <person name="Wu L."/>
            <person name="Ma J."/>
        </authorList>
    </citation>
    <scope>NUCLEOTIDE SEQUENCE [LARGE SCALE GENOMIC DNA]</scope>
    <source>
        <strain evidence="3">JCM 1417</strain>
    </source>
</reference>
<evidence type="ECO:0000313" key="2">
    <source>
        <dbReference type="EMBL" id="GAA0772401.1"/>
    </source>
</evidence>
<dbReference type="GO" id="GO:0008483">
    <property type="term" value="F:transaminase activity"/>
    <property type="evidence" value="ECO:0007669"/>
    <property type="project" value="UniProtKB-KW"/>
</dbReference>
<dbReference type="PANTHER" id="PTHR30244">
    <property type="entry name" value="TRANSAMINASE"/>
    <property type="match status" value="1"/>
</dbReference>
<keyword evidence="2" id="KW-0808">Transferase</keyword>
<dbReference type="CDD" id="cd00616">
    <property type="entry name" value="AHBA_syn"/>
    <property type="match status" value="1"/>
</dbReference>
<evidence type="ECO:0000256" key="1">
    <source>
        <dbReference type="RuleBase" id="RU004508"/>
    </source>
</evidence>